<gene>
    <name evidence="8" type="ORF">B0H15DRAFT_403374</name>
    <name evidence="7" type="ORF">B0H15DRAFT_42191</name>
</gene>
<keyword evidence="1" id="KW-0479">Metal-binding</keyword>
<evidence type="ECO:0000256" key="1">
    <source>
        <dbReference type="ARBA" id="ARBA00022723"/>
    </source>
</evidence>
<comment type="caution">
    <text evidence="8">The sequence shown here is derived from an EMBL/GenBank/DDBJ whole genome shotgun (WGS) entry which is preliminary data.</text>
</comment>
<dbReference type="Gene3D" id="3.30.40.10">
    <property type="entry name" value="Zinc/RING finger domain, C3HC4 (zinc finger)"/>
    <property type="match status" value="1"/>
</dbReference>
<dbReference type="EMBL" id="JARJCN010000039">
    <property type="protein sequence ID" value="KAJ7084003.1"/>
    <property type="molecule type" value="Genomic_DNA"/>
</dbReference>
<dbReference type="GO" id="GO:0005634">
    <property type="term" value="C:nucleus"/>
    <property type="evidence" value="ECO:0007669"/>
    <property type="project" value="TreeGrafter"/>
</dbReference>
<dbReference type="Pfam" id="PF13445">
    <property type="entry name" value="zf-RING_UBOX"/>
    <property type="match status" value="1"/>
</dbReference>
<feature type="compositionally biased region" description="Basic residues" evidence="5">
    <location>
        <begin position="51"/>
        <end position="62"/>
    </location>
</feature>
<feature type="compositionally biased region" description="Basic and acidic residues" evidence="5">
    <location>
        <begin position="34"/>
        <end position="43"/>
    </location>
</feature>
<feature type="domain" description="RING-type" evidence="6">
    <location>
        <begin position="173"/>
        <end position="222"/>
    </location>
</feature>
<evidence type="ECO:0000259" key="6">
    <source>
        <dbReference type="PROSITE" id="PS50089"/>
    </source>
</evidence>
<accession>A0AAD6U2Z2</accession>
<sequence>MPTRRTTPSTSHVVLSPTNTLKRALSEDADSDSPEPKKIKLKSESTPQSKDKKKRRKKKKKTPVVIPAELAVAHAASASASSHALDGSSPTLDPAESSMIMAQGKRKATSTPPAPPLMDQVKSGVEKKPLQTSDAAESPSDTIVRLTQELSAQSMLLKKHENALGQLNQSLTCQVCLDLLHKPFALAPCGHIACYNCLVMWFTSEPEEPHFMPRKKTCPHCRAAVKERPVEVWSIKDMVATLVRSGLVSGLSTASPPPPALPGPPQAAAATPDPWHNIFRYSHQHPRFHHHAPTPGEEPPSVVDMGMLDMEDGGVYRCLDCMHEIWDGVCTSCRRVYPGHRAPYDDDFEDGMFGEEGMFGDEDDSDGEGPPWPMEFDGFMSGMGPLPVPLPLPFQGEWWTGEGSDDSGGSIDEDDDGLGSFIDDDDDEAPRIIEIHDSDSEERESSPPRRRAPPSRRAPRILSSDDEAGSARQPRLLPRPPRRSPVTRTQAVVLSDDEGPRRPTRARAARHEGSGNAREARPLRRRRGMDGPFVRLPIYFYRLTVLNAGS</sequence>
<dbReference type="PANTHER" id="PTHR15898">
    <property type="entry name" value="BIFUNCTIONAL APOPTOSIS REGULATOR"/>
    <property type="match status" value="1"/>
</dbReference>
<dbReference type="SMART" id="SM00184">
    <property type="entry name" value="RING"/>
    <property type="match status" value="1"/>
</dbReference>
<evidence type="ECO:0000313" key="7">
    <source>
        <dbReference type="EMBL" id="KAJ7075137.1"/>
    </source>
</evidence>
<keyword evidence="2 4" id="KW-0863">Zinc-finger</keyword>
<dbReference type="AlphaFoldDB" id="A0AAD6U2Z2"/>
<dbReference type="InterPro" id="IPR013083">
    <property type="entry name" value="Znf_RING/FYVE/PHD"/>
</dbReference>
<keyword evidence="9" id="KW-1185">Reference proteome</keyword>
<feature type="region of interest" description="Disordered" evidence="5">
    <location>
        <begin position="101"/>
        <end position="120"/>
    </location>
</feature>
<dbReference type="PANTHER" id="PTHR15898:SF13">
    <property type="entry name" value="BIFUNCTIONAL APOPTOSIS REGULATOR"/>
    <property type="match status" value="1"/>
</dbReference>
<dbReference type="InterPro" id="IPR001841">
    <property type="entry name" value="Znf_RING"/>
</dbReference>
<proteinExistence type="predicted"/>
<reference evidence="8" key="1">
    <citation type="submission" date="2023-03" db="EMBL/GenBank/DDBJ databases">
        <title>Massive genome expansion in bonnet fungi (Mycena s.s.) driven by repeated elements and novel gene families across ecological guilds.</title>
        <authorList>
            <consortium name="Lawrence Berkeley National Laboratory"/>
            <person name="Harder C.B."/>
            <person name="Miyauchi S."/>
            <person name="Viragh M."/>
            <person name="Kuo A."/>
            <person name="Thoen E."/>
            <person name="Andreopoulos B."/>
            <person name="Lu D."/>
            <person name="Skrede I."/>
            <person name="Drula E."/>
            <person name="Henrissat B."/>
            <person name="Morin E."/>
            <person name="Kohler A."/>
            <person name="Barry K."/>
            <person name="LaButti K."/>
            <person name="Morin E."/>
            <person name="Salamov A."/>
            <person name="Lipzen A."/>
            <person name="Mereny Z."/>
            <person name="Hegedus B."/>
            <person name="Baldrian P."/>
            <person name="Stursova M."/>
            <person name="Weitz H."/>
            <person name="Taylor A."/>
            <person name="Grigoriev I.V."/>
            <person name="Nagy L.G."/>
            <person name="Martin F."/>
            <person name="Kauserud H."/>
        </authorList>
    </citation>
    <scope>NUCLEOTIDE SEQUENCE</scope>
    <source>
        <strain evidence="8">CBHHK173m</strain>
    </source>
</reference>
<dbReference type="PROSITE" id="PS50089">
    <property type="entry name" value="ZF_RING_2"/>
    <property type="match status" value="1"/>
</dbReference>
<protein>
    <recommendedName>
        <fullName evidence="6">RING-type domain-containing protein</fullName>
    </recommendedName>
</protein>
<dbReference type="InterPro" id="IPR027370">
    <property type="entry name" value="Znf-RING_euk"/>
</dbReference>
<feature type="compositionally biased region" description="Basic and acidic residues" evidence="5">
    <location>
        <begin position="429"/>
        <end position="447"/>
    </location>
</feature>
<feature type="region of interest" description="Disordered" evidence="5">
    <location>
        <begin position="1"/>
        <end position="68"/>
    </location>
</feature>
<evidence type="ECO:0000313" key="8">
    <source>
        <dbReference type="EMBL" id="KAJ7084003.1"/>
    </source>
</evidence>
<name>A0AAD6U2Z2_9AGAR</name>
<feature type="compositionally biased region" description="Acidic residues" evidence="5">
    <location>
        <begin position="411"/>
        <end position="428"/>
    </location>
</feature>
<evidence type="ECO:0000256" key="5">
    <source>
        <dbReference type="SAM" id="MobiDB-lite"/>
    </source>
</evidence>
<dbReference type="GO" id="GO:0043161">
    <property type="term" value="P:proteasome-mediated ubiquitin-dependent protein catabolic process"/>
    <property type="evidence" value="ECO:0007669"/>
    <property type="project" value="TreeGrafter"/>
</dbReference>
<feature type="compositionally biased region" description="Polar residues" evidence="5">
    <location>
        <begin position="1"/>
        <end position="21"/>
    </location>
</feature>
<dbReference type="EMBL" id="JARJCN010000103">
    <property type="protein sequence ID" value="KAJ7075137.1"/>
    <property type="molecule type" value="Genomic_DNA"/>
</dbReference>
<evidence type="ECO:0000256" key="2">
    <source>
        <dbReference type="ARBA" id="ARBA00022771"/>
    </source>
</evidence>
<dbReference type="GO" id="GO:0061630">
    <property type="term" value="F:ubiquitin protein ligase activity"/>
    <property type="evidence" value="ECO:0007669"/>
    <property type="project" value="TreeGrafter"/>
</dbReference>
<feature type="compositionally biased region" description="Basic and acidic residues" evidence="5">
    <location>
        <begin position="509"/>
        <end position="522"/>
    </location>
</feature>
<dbReference type="GO" id="GO:0008270">
    <property type="term" value="F:zinc ion binding"/>
    <property type="evidence" value="ECO:0007669"/>
    <property type="project" value="UniProtKB-KW"/>
</dbReference>
<feature type="region of interest" description="Disordered" evidence="5">
    <location>
        <begin position="391"/>
        <end position="525"/>
    </location>
</feature>
<feature type="compositionally biased region" description="Basic residues" evidence="5">
    <location>
        <begin position="448"/>
        <end position="459"/>
    </location>
</feature>
<evidence type="ECO:0000256" key="3">
    <source>
        <dbReference type="ARBA" id="ARBA00022833"/>
    </source>
</evidence>
<organism evidence="8 9">
    <name type="scientific">Mycena belliarum</name>
    <dbReference type="NCBI Taxonomy" id="1033014"/>
    <lineage>
        <taxon>Eukaryota</taxon>
        <taxon>Fungi</taxon>
        <taxon>Dikarya</taxon>
        <taxon>Basidiomycota</taxon>
        <taxon>Agaricomycotina</taxon>
        <taxon>Agaricomycetes</taxon>
        <taxon>Agaricomycetidae</taxon>
        <taxon>Agaricales</taxon>
        <taxon>Marasmiineae</taxon>
        <taxon>Mycenaceae</taxon>
        <taxon>Mycena</taxon>
    </lineage>
</organism>
<evidence type="ECO:0000313" key="9">
    <source>
        <dbReference type="Proteomes" id="UP001222325"/>
    </source>
</evidence>
<evidence type="ECO:0000256" key="4">
    <source>
        <dbReference type="PROSITE-ProRule" id="PRU00175"/>
    </source>
</evidence>
<keyword evidence="3" id="KW-0862">Zinc</keyword>
<dbReference type="SUPFAM" id="SSF57850">
    <property type="entry name" value="RING/U-box"/>
    <property type="match status" value="1"/>
</dbReference>
<dbReference type="Proteomes" id="UP001222325">
    <property type="component" value="Unassembled WGS sequence"/>
</dbReference>